<keyword evidence="3" id="KW-1185">Reference proteome</keyword>
<dbReference type="EMBL" id="JYNX01000016">
    <property type="protein sequence ID" value="KMO84381.1"/>
    <property type="molecule type" value="Genomic_DNA"/>
</dbReference>
<reference evidence="2 3" key="1">
    <citation type="journal article" date="2015" name="Genome Biol. Evol.">
        <title>Characterization of Three Mycobacterium spp. with Potential Use in Bioremediation by Genome Sequencing and Comparative Genomics.</title>
        <authorList>
            <person name="Das S."/>
            <person name="Pettersson B.M."/>
            <person name="Behra P.R."/>
            <person name="Ramesh M."/>
            <person name="Dasgupta S."/>
            <person name="Bhattacharya A."/>
            <person name="Kirsebom L.A."/>
        </authorList>
    </citation>
    <scope>NUCLEOTIDE SEQUENCE [LARGE SCALE GENOMIC DNA]</scope>
    <source>
        <strain evidence="2 3">DSM 44219</strain>
    </source>
</reference>
<comment type="caution">
    <text evidence="2">The sequence shown here is derived from an EMBL/GenBank/DDBJ whole genome shotgun (WGS) entry which is preliminary data.</text>
</comment>
<sequence>MLIGIVSTELPQPQQILDTKEEARTTDAADENSDLHTDRD</sequence>
<feature type="compositionally biased region" description="Basic and acidic residues" evidence="1">
    <location>
        <begin position="18"/>
        <end position="40"/>
    </location>
</feature>
<protein>
    <submittedName>
        <fullName evidence="2">Uncharacterized protein</fullName>
    </submittedName>
</protein>
<organism evidence="2 3">
    <name type="scientific">Mycolicibacterium chubuense</name>
    <name type="common">Mycobacterium chubuense</name>
    <dbReference type="NCBI Taxonomy" id="1800"/>
    <lineage>
        <taxon>Bacteria</taxon>
        <taxon>Bacillati</taxon>
        <taxon>Actinomycetota</taxon>
        <taxon>Actinomycetes</taxon>
        <taxon>Mycobacteriales</taxon>
        <taxon>Mycobacteriaceae</taxon>
        <taxon>Mycolicibacterium</taxon>
    </lineage>
</organism>
<evidence type="ECO:0000313" key="3">
    <source>
        <dbReference type="Proteomes" id="UP000036176"/>
    </source>
</evidence>
<name>A0A0J6ZHM6_MYCCU</name>
<proteinExistence type="predicted"/>
<feature type="region of interest" description="Disordered" evidence="1">
    <location>
        <begin position="1"/>
        <end position="40"/>
    </location>
</feature>
<gene>
    <name evidence="2" type="ORF">MCHUDSM44219_00673</name>
</gene>
<dbReference type="Proteomes" id="UP000036176">
    <property type="component" value="Unassembled WGS sequence"/>
</dbReference>
<accession>A0A0J6ZHM6</accession>
<dbReference type="AlphaFoldDB" id="A0A0J6ZHM6"/>
<evidence type="ECO:0000256" key="1">
    <source>
        <dbReference type="SAM" id="MobiDB-lite"/>
    </source>
</evidence>
<evidence type="ECO:0000313" key="2">
    <source>
        <dbReference type="EMBL" id="KMO84381.1"/>
    </source>
</evidence>